<evidence type="ECO:0000313" key="2">
    <source>
        <dbReference type="EMBL" id="EAZ88926.1"/>
    </source>
</evidence>
<reference evidence="2 3" key="1">
    <citation type="submission" date="2007-03" db="EMBL/GenBank/DDBJ databases">
        <authorList>
            <person name="Stal L."/>
            <person name="Ferriera S."/>
            <person name="Johnson J."/>
            <person name="Kravitz S."/>
            <person name="Beeson K."/>
            <person name="Sutton G."/>
            <person name="Rogers Y.-H."/>
            <person name="Friedman R."/>
            <person name="Frazier M."/>
            <person name="Venter J.C."/>
        </authorList>
    </citation>
    <scope>NUCLEOTIDE SEQUENCE [LARGE SCALE GENOMIC DNA]</scope>
    <source>
        <strain evidence="2 3">CCY0110</strain>
    </source>
</reference>
<dbReference type="NCBIfam" id="TIGR04376">
    <property type="entry name" value="TIGR04376 family protein"/>
    <property type="match status" value="1"/>
</dbReference>
<sequence>MSIFDDFSRFLETRLEEFLKNNPHLELQALLEQLREQEQQALKLIIEKEGQKKRLETEILSLAEEIQNWHQRVAKAQAAGRLDLAQRAQEREAALLRQGNQLWGQMEGAKQQIANGKTLLTQIRQRKEEIQTKARQAQAAQAAQAKPNYDTKGWNQTINYSAYNKATDPLEAEFQRWELDDELDQLKRNL</sequence>
<feature type="coiled-coil region" evidence="1">
    <location>
        <begin position="24"/>
        <end position="79"/>
    </location>
</feature>
<accession>A3IX87</accession>
<dbReference type="RefSeq" id="WP_008277991.1">
    <property type="nucleotide sequence ID" value="NZ_AAXW01000061.1"/>
</dbReference>
<organism evidence="2 3">
    <name type="scientific">Crocosphaera chwakensis CCY0110</name>
    <dbReference type="NCBI Taxonomy" id="391612"/>
    <lineage>
        <taxon>Bacteria</taxon>
        <taxon>Bacillati</taxon>
        <taxon>Cyanobacteriota</taxon>
        <taxon>Cyanophyceae</taxon>
        <taxon>Oscillatoriophycideae</taxon>
        <taxon>Chroococcales</taxon>
        <taxon>Aphanothecaceae</taxon>
        <taxon>Crocosphaera</taxon>
        <taxon>Crocosphaera chwakensis</taxon>
    </lineage>
</organism>
<comment type="caution">
    <text evidence="2">The sequence shown here is derived from an EMBL/GenBank/DDBJ whole genome shotgun (WGS) entry which is preliminary data.</text>
</comment>
<name>A3IX87_9CHRO</name>
<dbReference type="Proteomes" id="UP000003781">
    <property type="component" value="Unassembled WGS sequence"/>
</dbReference>
<keyword evidence="3" id="KW-1185">Reference proteome</keyword>
<keyword evidence="1" id="KW-0175">Coiled coil</keyword>
<dbReference type="EMBL" id="AAXW01000061">
    <property type="protein sequence ID" value="EAZ88926.1"/>
    <property type="molecule type" value="Genomic_DNA"/>
</dbReference>
<proteinExistence type="predicted"/>
<dbReference type="InterPro" id="IPR030816">
    <property type="entry name" value="CHP04376"/>
</dbReference>
<evidence type="ECO:0008006" key="4">
    <source>
        <dbReference type="Google" id="ProtNLM"/>
    </source>
</evidence>
<evidence type="ECO:0000256" key="1">
    <source>
        <dbReference type="SAM" id="Coils"/>
    </source>
</evidence>
<dbReference type="OrthoDB" id="511898at2"/>
<evidence type="ECO:0000313" key="3">
    <source>
        <dbReference type="Proteomes" id="UP000003781"/>
    </source>
</evidence>
<gene>
    <name evidence="2" type="ORF">CY0110_22904</name>
</gene>
<protein>
    <recommendedName>
        <fullName evidence="4">TIGR04376 family protein</fullName>
    </recommendedName>
</protein>
<dbReference type="eggNOG" id="COG1842">
    <property type="taxonomic scope" value="Bacteria"/>
</dbReference>
<dbReference type="AlphaFoldDB" id="A3IX87"/>